<dbReference type="AlphaFoldDB" id="A0AA87U4R7"/>
<feature type="transmembrane region" description="Helical" evidence="1">
    <location>
        <begin position="67"/>
        <end position="90"/>
    </location>
</feature>
<evidence type="ECO:0000256" key="1">
    <source>
        <dbReference type="SAM" id="Phobius"/>
    </source>
</evidence>
<feature type="transmembrane region" description="Helical" evidence="1">
    <location>
        <begin position="193"/>
        <end position="215"/>
    </location>
</feature>
<protein>
    <recommendedName>
        <fullName evidence="2">Flavinylation-associated cytochrome domain-containing protein</fullName>
    </recommendedName>
</protein>
<dbReference type="EMBL" id="BAYX01000005">
    <property type="protein sequence ID" value="GAJ93145.1"/>
    <property type="molecule type" value="Genomic_DNA"/>
</dbReference>
<feature type="transmembrane region" description="Helical" evidence="1">
    <location>
        <begin position="9"/>
        <end position="29"/>
    </location>
</feature>
<keyword evidence="1" id="KW-0472">Membrane</keyword>
<evidence type="ECO:0000259" key="2">
    <source>
        <dbReference type="Pfam" id="PF14358"/>
    </source>
</evidence>
<dbReference type="Pfam" id="PF14358">
    <property type="entry name" value="DUF4405"/>
    <property type="match status" value="1"/>
</dbReference>
<dbReference type="Proteomes" id="UP000026941">
    <property type="component" value="Unassembled WGS sequence"/>
</dbReference>
<evidence type="ECO:0000313" key="3">
    <source>
        <dbReference type="EMBL" id="GAJ93145.1"/>
    </source>
</evidence>
<evidence type="ECO:0000313" key="4">
    <source>
        <dbReference type="Proteomes" id="UP000026941"/>
    </source>
</evidence>
<sequence length="223" mass="24872">MNSVFLLRLAFDVIAAGLLLIGLSYWWLGNTVHEIVGTAMFLLVIVHNVFNRRWYGTIPRGGREARGLINIVITALLLVAMLVLLVTSVLISNTLSPAMSPYGGFTVRQIHTLAAYWALVIISIHLGLRWPMIMSVARNLFGISNLSAARSLVLRAIAIVIAIHGVWSSFELGLGTKLAMQVTLDWWNFEESVAGFFIHCIAIAGLCMVPTYYAMKWLRMRKR</sequence>
<proteinExistence type="predicted"/>
<keyword evidence="1" id="KW-0812">Transmembrane</keyword>
<dbReference type="InterPro" id="IPR025517">
    <property type="entry name" value="DUF4405"/>
</dbReference>
<name>A0AA87U4R7_RHIRH</name>
<dbReference type="RefSeq" id="WP_012650367.1">
    <property type="nucleotide sequence ID" value="NZ_BAYX01000005.1"/>
</dbReference>
<organism evidence="3 4">
    <name type="scientific">Rhizobium rhizogenes NBRC 13257</name>
    <dbReference type="NCBI Taxonomy" id="1220581"/>
    <lineage>
        <taxon>Bacteria</taxon>
        <taxon>Pseudomonadati</taxon>
        <taxon>Pseudomonadota</taxon>
        <taxon>Alphaproteobacteria</taxon>
        <taxon>Hyphomicrobiales</taxon>
        <taxon>Rhizobiaceae</taxon>
        <taxon>Rhizobium/Agrobacterium group</taxon>
        <taxon>Rhizobium</taxon>
    </lineage>
</organism>
<comment type="caution">
    <text evidence="3">The sequence shown here is derived from an EMBL/GenBank/DDBJ whole genome shotgun (WGS) entry which is preliminary data.</text>
</comment>
<feature type="domain" description="Flavinylation-associated cytochrome" evidence="2">
    <location>
        <begin position="72"/>
        <end position="130"/>
    </location>
</feature>
<feature type="transmembrane region" description="Helical" evidence="1">
    <location>
        <begin position="152"/>
        <end position="170"/>
    </location>
</feature>
<accession>A0AA87U4R7</accession>
<reference evidence="3 4" key="1">
    <citation type="submission" date="2014-05" db="EMBL/GenBank/DDBJ databases">
        <title>Whole genome shotgun sequence of Rhizobium rhizogenes NBRC 13257.</title>
        <authorList>
            <person name="Katano-Makiyama Y."/>
            <person name="Hosoyama A."/>
            <person name="Hashimoto M."/>
            <person name="Hosoyama Y."/>
            <person name="Noguchi M."/>
            <person name="Tsuchikane K."/>
            <person name="Kimura A."/>
            <person name="Ohji S."/>
            <person name="Ichikawa N."/>
            <person name="Yamazoe A."/>
            <person name="Fujita N."/>
        </authorList>
    </citation>
    <scope>NUCLEOTIDE SEQUENCE [LARGE SCALE GENOMIC DNA]</scope>
    <source>
        <strain evidence="3 4">NBRC 13257</strain>
    </source>
</reference>
<gene>
    <name evidence="3" type="ORF">RRH01S_05_02180</name>
</gene>
<feature type="transmembrane region" description="Helical" evidence="1">
    <location>
        <begin position="35"/>
        <end position="55"/>
    </location>
</feature>
<keyword evidence="1" id="KW-1133">Transmembrane helix</keyword>
<feature type="transmembrane region" description="Helical" evidence="1">
    <location>
        <begin position="110"/>
        <end position="131"/>
    </location>
</feature>